<dbReference type="InterPro" id="IPR005086">
    <property type="entry name" value="CBM17/28"/>
</dbReference>
<evidence type="ECO:0000313" key="7">
    <source>
        <dbReference type="EMBL" id="XBV86238.1"/>
    </source>
</evidence>
<dbReference type="SUPFAM" id="SSF49785">
    <property type="entry name" value="Galactose-binding domain-like"/>
    <property type="match status" value="2"/>
</dbReference>
<keyword evidence="2" id="KW-0326">Glycosidase</keyword>
<dbReference type="PROSITE" id="PS51257">
    <property type="entry name" value="PROKAR_LIPOPROTEIN"/>
    <property type="match status" value="1"/>
</dbReference>
<dbReference type="Pfam" id="PF00150">
    <property type="entry name" value="Cellulase"/>
    <property type="match status" value="1"/>
</dbReference>
<feature type="chain" id="PRO_5043358337" evidence="4">
    <location>
        <begin position="32"/>
        <end position="779"/>
    </location>
</feature>
<dbReference type="EMBL" id="CP158299">
    <property type="protein sequence ID" value="XBV86238.1"/>
    <property type="molecule type" value="Genomic_DNA"/>
</dbReference>
<dbReference type="SUPFAM" id="SSF51445">
    <property type="entry name" value="(Trans)glycosidases"/>
    <property type="match status" value="1"/>
</dbReference>
<protein>
    <submittedName>
        <fullName evidence="7">Carbohydrate-binding domain-containing protein</fullName>
    </submittedName>
</protein>
<name>A0AAU7UD79_9DEIO</name>
<dbReference type="InterPro" id="IPR018087">
    <property type="entry name" value="Glyco_hydro_5_CS"/>
</dbReference>
<reference evidence="7" key="1">
    <citation type="submission" date="2024-06" db="EMBL/GenBank/DDBJ databases">
        <title>Draft Genome Sequence of Deinococcus sonorensis Type Strain KR-87, a Biofilm Producing Representative of the Genus Deinococcus.</title>
        <authorList>
            <person name="Boren L.S."/>
            <person name="Grosso R.A."/>
            <person name="Hugenberg-Cox A.N."/>
            <person name="Hill J.T.E."/>
            <person name="Albert C.M."/>
            <person name="Tuohy J.M."/>
        </authorList>
    </citation>
    <scope>NUCLEOTIDE SEQUENCE</scope>
    <source>
        <strain evidence="7">KR-87</strain>
    </source>
</reference>
<evidence type="ECO:0000256" key="4">
    <source>
        <dbReference type="SAM" id="SignalP"/>
    </source>
</evidence>
<dbReference type="PANTHER" id="PTHR34142:SF1">
    <property type="entry name" value="GLYCOSIDE HYDROLASE FAMILY 5 DOMAIN-CONTAINING PROTEIN"/>
    <property type="match status" value="1"/>
</dbReference>
<keyword evidence="1" id="KW-0378">Hydrolase</keyword>
<dbReference type="PROSITE" id="PS00659">
    <property type="entry name" value="GLYCOSYL_HYDROL_F5"/>
    <property type="match status" value="1"/>
</dbReference>
<keyword evidence="4" id="KW-0732">Signal</keyword>
<dbReference type="InterPro" id="IPR001547">
    <property type="entry name" value="Glyco_hydro_5"/>
</dbReference>
<dbReference type="InterPro" id="IPR008979">
    <property type="entry name" value="Galactose-bd-like_sf"/>
</dbReference>
<feature type="domain" description="Carbohydrate binding module family 17/28" evidence="6">
    <location>
        <begin position="599"/>
        <end position="774"/>
    </location>
</feature>
<dbReference type="Gene3D" id="2.60.120.260">
    <property type="entry name" value="Galactose-binding domain-like"/>
    <property type="match status" value="2"/>
</dbReference>
<dbReference type="Gene3D" id="3.20.20.80">
    <property type="entry name" value="Glycosidases"/>
    <property type="match status" value="1"/>
</dbReference>
<evidence type="ECO:0000256" key="2">
    <source>
        <dbReference type="ARBA" id="ARBA00023295"/>
    </source>
</evidence>
<accession>A0AAU7UD79</accession>
<dbReference type="PANTHER" id="PTHR34142">
    <property type="entry name" value="ENDO-BETA-1,4-GLUCANASE A"/>
    <property type="match status" value="1"/>
</dbReference>
<gene>
    <name evidence="7" type="ORF">ABOD76_08000</name>
</gene>
<evidence type="ECO:0000256" key="1">
    <source>
        <dbReference type="ARBA" id="ARBA00022801"/>
    </source>
</evidence>
<dbReference type="AlphaFoldDB" id="A0AAU7UD79"/>
<organism evidence="7">
    <name type="scientific">Deinococcus sonorensis KR-87</name>
    <dbReference type="NCBI Taxonomy" id="694439"/>
    <lineage>
        <taxon>Bacteria</taxon>
        <taxon>Thermotogati</taxon>
        <taxon>Deinococcota</taxon>
        <taxon>Deinococci</taxon>
        <taxon>Deinococcales</taxon>
        <taxon>Deinococcaceae</taxon>
        <taxon>Deinococcus</taxon>
    </lineage>
</organism>
<dbReference type="InterPro" id="IPR017853">
    <property type="entry name" value="GH"/>
</dbReference>
<feature type="domain" description="Carbohydrate binding module family 17/28" evidence="6">
    <location>
        <begin position="411"/>
        <end position="579"/>
    </location>
</feature>
<dbReference type="RefSeq" id="WP_350244295.1">
    <property type="nucleotide sequence ID" value="NZ_CP158299.1"/>
</dbReference>
<evidence type="ECO:0000256" key="3">
    <source>
        <dbReference type="SAM" id="MobiDB-lite"/>
    </source>
</evidence>
<proteinExistence type="predicted"/>
<evidence type="ECO:0000259" key="6">
    <source>
        <dbReference type="Pfam" id="PF03424"/>
    </source>
</evidence>
<feature type="region of interest" description="Disordered" evidence="3">
    <location>
        <begin position="28"/>
        <end position="56"/>
    </location>
</feature>
<dbReference type="KEGG" id="dsc:ABOD76_08000"/>
<feature type="signal peptide" evidence="4">
    <location>
        <begin position="1"/>
        <end position="31"/>
    </location>
</feature>
<dbReference type="GO" id="GO:0008810">
    <property type="term" value="F:cellulase activity"/>
    <property type="evidence" value="ECO:0007669"/>
    <property type="project" value="InterPro"/>
</dbReference>
<sequence length="779" mass="83291">MSLLPRTPHHARPMLLALTAALLASCGQPQATKPQPCTPTLADTPDGPAGPYDPATSEAALPDLLTAAARKPSQAGALKIVRLNCMTTLVDASGTPIQLRGMSTHGLQWFPGIVNDNAFNTLANDWGSNVVRLAMYVSEGGYATDPAIKQRVIDGINAAIKNDLYVIVDWHVTTPGDPNADVYKGALDFFKDISQRYPNNRNIIYEVANEPSPNDPGVSNDAAGWAKVKAYAEPIIKMLRDTGNKNIVLVGSPNWSQRPDLAADNPIKDDRTMYTVHFYSGTHKPSNDVSDRSNVMSNARYALLHGAPIFVSEWGSSEASGNNGPFLQDADRWLAFLNRNHISWVNWSLSNKNETSAAFMPYSTSRPATDLDPGTDHLWAPSELTLSGEFARARIKGVAYRPIDRTAFTQTLWNFDDNTLQGWGLNSDSPVKTVTLSNTGGALTLTGMTASHDVSDTGYWSNVRISADTSSVRQDIAGAKTLSMDVTVAAPTTVAVAAIPQNAAHGWSNPTRAILVKPEQFVKQADNSYKATLSISTADSPNFAAIAEDPTVAGSTLSNLILFVGAQGTDRVAIDNITVAGNRSTTGPVVNHAPLGTATLPSTFEDGTRQGWAWDAASGVTTSLTVADAAGSKALSWDVTYPDVKPADSWASAPRLVLGNINATRGSNRYLVFDFYLKPQRATTGTLSVNLAFSPPALGYWAQAAQTLDIPLNTLSGLTKTADGLYHFTASFDLTNIADNKVIASDTVLRDVTVVVADNKSDYAGTMYVDNVHFSATAP</sequence>
<evidence type="ECO:0000259" key="5">
    <source>
        <dbReference type="Pfam" id="PF00150"/>
    </source>
</evidence>
<dbReference type="GO" id="GO:0030245">
    <property type="term" value="P:cellulose catabolic process"/>
    <property type="evidence" value="ECO:0007669"/>
    <property type="project" value="InterPro"/>
</dbReference>
<feature type="domain" description="Glycoside hydrolase family 5" evidence="5">
    <location>
        <begin position="90"/>
        <end position="353"/>
    </location>
</feature>
<dbReference type="Pfam" id="PF03424">
    <property type="entry name" value="CBM_17_28"/>
    <property type="match status" value="2"/>
</dbReference>